<evidence type="ECO:0000313" key="4">
    <source>
        <dbReference type="Proteomes" id="UP001597041"/>
    </source>
</evidence>
<dbReference type="CDD" id="cd02440">
    <property type="entry name" value="AdoMet_MTases"/>
    <property type="match status" value="1"/>
</dbReference>
<name>A0ABW3NGM2_9BACI</name>
<keyword evidence="3" id="KW-0489">Methyltransferase</keyword>
<dbReference type="EMBL" id="JBHTKK010000004">
    <property type="protein sequence ID" value="MFD1065471.1"/>
    <property type="molecule type" value="Genomic_DNA"/>
</dbReference>
<dbReference type="InterPro" id="IPR015985">
    <property type="entry name" value="TehB-like_dom"/>
</dbReference>
<dbReference type="RefSeq" id="WP_379591118.1">
    <property type="nucleotide sequence ID" value="NZ_JBHTKK010000004.1"/>
</dbReference>
<dbReference type="GO" id="GO:0061542">
    <property type="term" value="F:3-demethylubiquinol 3-O-methyltransferase activity"/>
    <property type="evidence" value="ECO:0007669"/>
    <property type="project" value="UniProtKB-EC"/>
</dbReference>
<evidence type="ECO:0000256" key="1">
    <source>
        <dbReference type="ARBA" id="ARBA00022679"/>
    </source>
</evidence>
<proteinExistence type="predicted"/>
<organism evidence="3 4">
    <name type="scientific">Oceanobacillus locisalsi</name>
    <dbReference type="NCBI Taxonomy" id="546107"/>
    <lineage>
        <taxon>Bacteria</taxon>
        <taxon>Bacillati</taxon>
        <taxon>Bacillota</taxon>
        <taxon>Bacilli</taxon>
        <taxon>Bacillales</taxon>
        <taxon>Bacillaceae</taxon>
        <taxon>Oceanobacillus</taxon>
    </lineage>
</organism>
<keyword evidence="4" id="KW-1185">Reference proteome</keyword>
<sequence length="199" mass="23046">MNHWDKKFNTNEYVYGKAPNEFLKEMHNKHHFSGEALAIAEGEGRNAVFLAEEGLDVTAWDSSKEGIKKMQNLADERKVHVDTENIDLNQADWAENKWDEVVCIYGHFHSELRHNVLENVKRSIKPGGYYVSEVYSMYQIPYQSGGPQDEDMLYTPQEILEAFRDWKIIHFFMGEVERNEGKFHSGTGHIIQIVAQKPA</sequence>
<dbReference type="EC" id="2.1.1.64" evidence="3"/>
<dbReference type="PANTHER" id="PTHR43861:SF3">
    <property type="entry name" value="PUTATIVE (AFU_ORTHOLOGUE AFUA_2G14390)-RELATED"/>
    <property type="match status" value="1"/>
</dbReference>
<dbReference type="GO" id="GO:0032259">
    <property type="term" value="P:methylation"/>
    <property type="evidence" value="ECO:0007669"/>
    <property type="project" value="UniProtKB-KW"/>
</dbReference>
<gene>
    <name evidence="3" type="ORF">ACFQ19_05490</name>
</gene>
<dbReference type="SUPFAM" id="SSF53335">
    <property type="entry name" value="S-adenosyl-L-methionine-dependent methyltransferases"/>
    <property type="match status" value="1"/>
</dbReference>
<dbReference type="Pfam" id="PF03848">
    <property type="entry name" value="TehB"/>
    <property type="match status" value="1"/>
</dbReference>
<dbReference type="Gene3D" id="3.40.50.150">
    <property type="entry name" value="Vaccinia Virus protein VP39"/>
    <property type="match status" value="1"/>
</dbReference>
<dbReference type="Proteomes" id="UP001597041">
    <property type="component" value="Unassembled WGS sequence"/>
</dbReference>
<evidence type="ECO:0000313" key="3">
    <source>
        <dbReference type="EMBL" id="MFD1065471.1"/>
    </source>
</evidence>
<evidence type="ECO:0000259" key="2">
    <source>
        <dbReference type="Pfam" id="PF03848"/>
    </source>
</evidence>
<dbReference type="PANTHER" id="PTHR43861">
    <property type="entry name" value="TRANS-ACONITATE 2-METHYLTRANSFERASE-RELATED"/>
    <property type="match status" value="1"/>
</dbReference>
<keyword evidence="1 3" id="KW-0808">Transferase</keyword>
<dbReference type="GO" id="GO:0102208">
    <property type="term" value="F:2-polyprenyl-6-hydroxyphenol methylase activity"/>
    <property type="evidence" value="ECO:0007669"/>
    <property type="project" value="UniProtKB-EC"/>
</dbReference>
<reference evidence="4" key="1">
    <citation type="journal article" date="2019" name="Int. J. Syst. Evol. Microbiol.">
        <title>The Global Catalogue of Microorganisms (GCM) 10K type strain sequencing project: providing services to taxonomists for standard genome sequencing and annotation.</title>
        <authorList>
            <consortium name="The Broad Institute Genomics Platform"/>
            <consortium name="The Broad Institute Genome Sequencing Center for Infectious Disease"/>
            <person name="Wu L."/>
            <person name="Ma J."/>
        </authorList>
    </citation>
    <scope>NUCLEOTIDE SEQUENCE [LARGE SCALE GENOMIC DNA]</scope>
    <source>
        <strain evidence="4">CCUG 56608</strain>
    </source>
</reference>
<accession>A0ABW3NGM2</accession>
<feature type="domain" description="Tellurite resistance methyltransferase TehB-like" evidence="2">
    <location>
        <begin position="33"/>
        <end position="176"/>
    </location>
</feature>
<protein>
    <submittedName>
        <fullName evidence="3">Class I SAM-dependent methyltransferase</fullName>
        <ecNumber evidence="3">2.1.1.222</ecNumber>
        <ecNumber evidence="3">2.1.1.64</ecNumber>
    </submittedName>
</protein>
<dbReference type="InterPro" id="IPR029063">
    <property type="entry name" value="SAM-dependent_MTases_sf"/>
</dbReference>
<comment type="caution">
    <text evidence="3">The sequence shown here is derived from an EMBL/GenBank/DDBJ whole genome shotgun (WGS) entry which is preliminary data.</text>
</comment>
<dbReference type="EC" id="2.1.1.222" evidence="3"/>